<reference evidence="2 3" key="1">
    <citation type="submission" date="2014-09" db="EMBL/GenBank/DDBJ databases">
        <title>Draft genome sequence of an obligately methylotrophic methanogen, Methanococcoides methylutens, isolated from marine sediment.</title>
        <authorList>
            <person name="Guan Y."/>
            <person name="Ngugi D.K."/>
            <person name="Blom J."/>
            <person name="Ali S."/>
            <person name="Ferry J.G."/>
            <person name="Stingl U."/>
        </authorList>
    </citation>
    <scope>NUCLEOTIDE SEQUENCE [LARGE SCALE GENOMIC DNA]</scope>
    <source>
        <strain evidence="2 3">DSM 2657</strain>
    </source>
</reference>
<proteinExistence type="predicted"/>
<comment type="caution">
    <text evidence="2">The sequence shown here is derived from an EMBL/GenBank/DDBJ whole genome shotgun (WGS) entry which is preliminary data.</text>
</comment>
<dbReference type="EMBL" id="JRHO01000004">
    <property type="protein sequence ID" value="KGK99645.1"/>
    <property type="molecule type" value="Genomic_DNA"/>
</dbReference>
<keyword evidence="1" id="KW-1133">Transmembrane helix</keyword>
<gene>
    <name evidence="2" type="ORF">LI82_01350</name>
</gene>
<keyword evidence="1" id="KW-0812">Transmembrane</keyword>
<evidence type="ECO:0000313" key="3">
    <source>
        <dbReference type="Proteomes" id="UP000029859"/>
    </source>
</evidence>
<feature type="transmembrane region" description="Helical" evidence="1">
    <location>
        <begin position="49"/>
        <end position="73"/>
    </location>
</feature>
<name>A0A099T398_METMT</name>
<keyword evidence="1" id="KW-0472">Membrane</keyword>
<dbReference type="Proteomes" id="UP000029859">
    <property type="component" value="Unassembled WGS sequence"/>
</dbReference>
<protein>
    <submittedName>
        <fullName evidence="2">Monomethylamine transporter</fullName>
    </submittedName>
</protein>
<dbReference type="RefSeq" id="WP_048193166.1">
    <property type="nucleotide sequence ID" value="NZ_CAAGSM010000003.1"/>
</dbReference>
<organism evidence="2 3">
    <name type="scientific">Methanococcoides methylutens</name>
    <dbReference type="NCBI Taxonomy" id="2226"/>
    <lineage>
        <taxon>Archaea</taxon>
        <taxon>Methanobacteriati</taxon>
        <taxon>Methanobacteriota</taxon>
        <taxon>Stenosarchaea group</taxon>
        <taxon>Methanomicrobia</taxon>
        <taxon>Methanosarcinales</taxon>
        <taxon>Methanosarcinaceae</taxon>
        <taxon>Methanococcoides</taxon>
    </lineage>
</organism>
<feature type="transmembrane region" description="Helical" evidence="1">
    <location>
        <begin position="17"/>
        <end position="37"/>
    </location>
</feature>
<dbReference type="AlphaFoldDB" id="A0A099T398"/>
<keyword evidence="3" id="KW-1185">Reference proteome</keyword>
<sequence>MADEALYHNKLKQDAGVIMLVLGLLYFSETYIVYNILSTLWGEVPELGRIWPIYIVFYLLLIGIETIGCIRVYNSIKEHMFDFEYYD</sequence>
<accession>A0A099T398</accession>
<dbReference type="OrthoDB" id="124638at2157"/>
<evidence type="ECO:0000313" key="2">
    <source>
        <dbReference type="EMBL" id="KGK99645.1"/>
    </source>
</evidence>
<evidence type="ECO:0000256" key="1">
    <source>
        <dbReference type="SAM" id="Phobius"/>
    </source>
</evidence>